<organism evidence="2">
    <name type="scientific">Treponema denticola H-22</name>
    <dbReference type="NCBI Taxonomy" id="999432"/>
    <lineage>
        <taxon>Bacteria</taxon>
        <taxon>Pseudomonadati</taxon>
        <taxon>Spirochaetota</taxon>
        <taxon>Spirochaetia</taxon>
        <taxon>Spirochaetales</taxon>
        <taxon>Treponemataceae</taxon>
        <taxon>Treponema</taxon>
    </lineage>
</organism>
<keyword evidence="1" id="KW-0732">Signal</keyword>
<protein>
    <recommendedName>
        <fullName evidence="3">Outer membrane protein beta-barrel domain-containing protein</fullName>
    </recommendedName>
</protein>
<sequence length="205" mass="22802">MKRFISCFLIISVFLIPIFAQEEAETPSNSKIDGTAVFRPVRQGDKFIKVGLSLGVPLFNTSAEKFAIKPNIWPGGTINAAFGYYILDGFSLGGTISFQFYPTLAKNLYFAVPITFDMGYTFAVGKWRIPLGGGIGVSVQSYSGNGAQYFGMIFRFDAGTYYQYSPEWSFGGDVSWNVVPQWFKDKTNNRTGNFLGISFAARYHL</sequence>
<dbReference type="PATRIC" id="fig|999432.5.peg.1501"/>
<dbReference type="Proteomes" id="UP000011705">
    <property type="component" value="Chromosome"/>
</dbReference>
<dbReference type="HOGENOM" id="CLU_097950_0_0_12"/>
<dbReference type="AlphaFoldDB" id="A0A0E2E479"/>
<proteinExistence type="predicted"/>
<dbReference type="EMBL" id="AGDV01000012">
    <property type="protein sequence ID" value="EMB33086.1"/>
    <property type="molecule type" value="Genomic_DNA"/>
</dbReference>
<feature type="signal peptide" evidence="1">
    <location>
        <begin position="1"/>
        <end position="20"/>
    </location>
</feature>
<name>A0A0E2E479_TREDN</name>
<accession>A0A0E2E479</accession>
<evidence type="ECO:0008006" key="3">
    <source>
        <dbReference type="Google" id="ProtNLM"/>
    </source>
</evidence>
<reference evidence="2" key="1">
    <citation type="submission" date="2012-01" db="EMBL/GenBank/DDBJ databases">
        <title>The Genome Sequence of Treponema denticola H-22.</title>
        <authorList>
            <consortium name="The Broad Institute Genome Sequencing Platform"/>
            <person name="Earl A."/>
            <person name="Ward D."/>
            <person name="Feldgarden M."/>
            <person name="Gevers D."/>
            <person name="Blanton J.M."/>
            <person name="Fenno C.J."/>
            <person name="Baranova O.V."/>
            <person name="Mathney J."/>
            <person name="Dewhirst F.E."/>
            <person name="Izard J."/>
            <person name="Young S.K."/>
            <person name="Zeng Q."/>
            <person name="Gargeya S."/>
            <person name="Fitzgerald M."/>
            <person name="Haas B."/>
            <person name="Abouelleil A."/>
            <person name="Alvarado L."/>
            <person name="Arachchi H.M."/>
            <person name="Berlin A."/>
            <person name="Chapman S.B."/>
            <person name="Gearin G."/>
            <person name="Goldberg J."/>
            <person name="Griggs A."/>
            <person name="Gujja S."/>
            <person name="Hansen M."/>
            <person name="Heiman D."/>
            <person name="Howarth C."/>
            <person name="Larimer J."/>
            <person name="Lui A."/>
            <person name="MacDonald P.J.P."/>
            <person name="McCowen C."/>
            <person name="Montmayeur A."/>
            <person name="Murphy C."/>
            <person name="Neiman D."/>
            <person name="Pearson M."/>
            <person name="Priest M."/>
            <person name="Roberts A."/>
            <person name="Saif S."/>
            <person name="Shea T."/>
            <person name="Sisk P."/>
            <person name="Stolte C."/>
            <person name="Sykes S."/>
            <person name="Wortman J."/>
            <person name="Nusbaum C."/>
            <person name="Birren B."/>
        </authorList>
    </citation>
    <scope>NUCLEOTIDE SEQUENCE [LARGE SCALE GENOMIC DNA]</scope>
    <source>
        <strain evidence="2">H-22</strain>
    </source>
</reference>
<evidence type="ECO:0000256" key="1">
    <source>
        <dbReference type="SAM" id="SignalP"/>
    </source>
</evidence>
<evidence type="ECO:0000313" key="2">
    <source>
        <dbReference type="EMBL" id="EMB33086.1"/>
    </source>
</evidence>
<feature type="chain" id="PRO_5002393498" description="Outer membrane protein beta-barrel domain-containing protein" evidence="1">
    <location>
        <begin position="21"/>
        <end position="205"/>
    </location>
</feature>
<comment type="caution">
    <text evidence="2">The sequence shown here is derived from an EMBL/GenBank/DDBJ whole genome shotgun (WGS) entry which is preliminary data.</text>
</comment>
<dbReference type="RefSeq" id="WP_002666925.1">
    <property type="nucleotide sequence ID" value="NZ_CM001795.1"/>
</dbReference>
<gene>
    <name evidence="2" type="ORF">HMPREF9726_01447</name>
</gene>
<dbReference type="NCBIfam" id="NF047328">
    <property type="entry name" value="OMP_TP0733"/>
    <property type="match status" value="1"/>
</dbReference>